<comment type="similarity">
    <text evidence="1 10">Belongs to the lysophospholipase family.</text>
</comment>
<keyword evidence="5 9" id="KW-0442">Lipid degradation</keyword>
<keyword evidence="4 9" id="KW-0378">Hydrolase</keyword>
<dbReference type="SMART" id="SM00022">
    <property type="entry name" value="PLAc"/>
    <property type="match status" value="1"/>
</dbReference>
<dbReference type="PANTHER" id="PTHR10728:SF33">
    <property type="entry name" value="LYSOPHOSPHOLIPASE 1-RELATED"/>
    <property type="match status" value="1"/>
</dbReference>
<evidence type="ECO:0000256" key="10">
    <source>
        <dbReference type="RuleBase" id="RU362103"/>
    </source>
</evidence>
<evidence type="ECO:0000256" key="7">
    <source>
        <dbReference type="ARBA" id="ARBA00023180"/>
    </source>
</evidence>
<dbReference type="Gene3D" id="3.40.1090.10">
    <property type="entry name" value="Cytosolic phospholipase A2 catalytic domain"/>
    <property type="match status" value="1"/>
</dbReference>
<dbReference type="GO" id="GO:0005783">
    <property type="term" value="C:endoplasmic reticulum"/>
    <property type="evidence" value="ECO:0007669"/>
    <property type="project" value="TreeGrafter"/>
</dbReference>
<reference evidence="12 13" key="2">
    <citation type="journal article" date="2013" name="IMA Fungus">
        <title>IMA Genome-F 1: Ceratocystis fimbriata: Draft nuclear genome sequence for the plant pathogen, Ceratocystis fimbriata.</title>
        <authorList>
            <person name="Wilken P.M."/>
            <person name="Steenkamp E.T."/>
            <person name="Wingfield M.J."/>
            <person name="de Beer Z.W."/>
            <person name="Wingfield B.D."/>
        </authorList>
    </citation>
    <scope>NUCLEOTIDE SEQUENCE [LARGE SCALE GENOMIC DNA]</scope>
    <source>
        <strain evidence="12 13">CBS 114723</strain>
    </source>
</reference>
<evidence type="ECO:0000256" key="4">
    <source>
        <dbReference type="ARBA" id="ARBA00022801"/>
    </source>
</evidence>
<dbReference type="FunFam" id="3.40.1090.10:FF:000010">
    <property type="entry name" value="Lysophospholipase"/>
    <property type="match status" value="1"/>
</dbReference>
<keyword evidence="7" id="KW-0325">Glycoprotein</keyword>
<dbReference type="GO" id="GO:0004622">
    <property type="term" value="F:phosphatidylcholine lysophospholipase activity"/>
    <property type="evidence" value="ECO:0007669"/>
    <property type="project" value="UniProtKB-EC"/>
</dbReference>
<reference evidence="12 13" key="1">
    <citation type="journal article" date="2013" name="Fungal Biol.">
        <title>Analysis of microsatellite markers in the genome of the plant pathogen Ceratocystis fimbriata.</title>
        <authorList>
            <person name="Simpson M.C."/>
            <person name="Wilken P.M."/>
            <person name="Coetzee M.P."/>
            <person name="Wingfield M.J."/>
            <person name="Wingfield B.D."/>
        </authorList>
    </citation>
    <scope>NUCLEOTIDE SEQUENCE [LARGE SCALE GENOMIC DNA]</scope>
    <source>
        <strain evidence="12 13">CBS 114723</strain>
    </source>
</reference>
<feature type="domain" description="PLA2c" evidence="11">
    <location>
        <begin position="44"/>
        <end position="593"/>
    </location>
</feature>
<evidence type="ECO:0000256" key="3">
    <source>
        <dbReference type="ARBA" id="ARBA00022729"/>
    </source>
</evidence>
<dbReference type="OrthoDB" id="4084751at2759"/>
<evidence type="ECO:0000313" key="12">
    <source>
        <dbReference type="EMBL" id="PHH51195.1"/>
    </source>
</evidence>
<dbReference type="SUPFAM" id="SSF52151">
    <property type="entry name" value="FabD/lysophospholipase-like"/>
    <property type="match status" value="1"/>
</dbReference>
<comment type="catalytic activity">
    <reaction evidence="8 10">
        <text>a 1-acyl-sn-glycero-3-phosphocholine + H2O = sn-glycerol 3-phosphocholine + a fatty acid + H(+)</text>
        <dbReference type="Rhea" id="RHEA:15177"/>
        <dbReference type="ChEBI" id="CHEBI:15377"/>
        <dbReference type="ChEBI" id="CHEBI:15378"/>
        <dbReference type="ChEBI" id="CHEBI:16870"/>
        <dbReference type="ChEBI" id="CHEBI:28868"/>
        <dbReference type="ChEBI" id="CHEBI:58168"/>
        <dbReference type="EC" id="3.1.1.5"/>
    </reaction>
</comment>
<evidence type="ECO:0000259" key="11">
    <source>
        <dbReference type="PROSITE" id="PS51210"/>
    </source>
</evidence>
<dbReference type="Pfam" id="PF01735">
    <property type="entry name" value="PLA2_B"/>
    <property type="match status" value="1"/>
</dbReference>
<evidence type="ECO:0000256" key="1">
    <source>
        <dbReference type="ARBA" id="ARBA00008780"/>
    </source>
</evidence>
<evidence type="ECO:0000256" key="6">
    <source>
        <dbReference type="ARBA" id="ARBA00023098"/>
    </source>
</evidence>
<proteinExistence type="inferred from homology"/>
<accession>A0A2C5WYC5</accession>
<feature type="signal peptide" evidence="10">
    <location>
        <begin position="1"/>
        <end position="17"/>
    </location>
</feature>
<dbReference type="EMBL" id="APWK03000101">
    <property type="protein sequence ID" value="PHH51195.1"/>
    <property type="molecule type" value="Genomic_DNA"/>
</dbReference>
<evidence type="ECO:0000256" key="8">
    <source>
        <dbReference type="ARBA" id="ARBA00049531"/>
    </source>
</evidence>
<dbReference type="GO" id="GO:0046475">
    <property type="term" value="P:glycerophospholipid catabolic process"/>
    <property type="evidence" value="ECO:0007669"/>
    <property type="project" value="TreeGrafter"/>
</dbReference>
<evidence type="ECO:0000256" key="2">
    <source>
        <dbReference type="ARBA" id="ARBA00013274"/>
    </source>
</evidence>
<evidence type="ECO:0000256" key="9">
    <source>
        <dbReference type="PROSITE-ProRule" id="PRU00555"/>
    </source>
</evidence>
<dbReference type="PANTHER" id="PTHR10728">
    <property type="entry name" value="CYTOSOLIC PHOSPHOLIPASE A2"/>
    <property type="match status" value="1"/>
</dbReference>
<dbReference type="AlphaFoldDB" id="A0A2C5WYC5"/>
<keyword evidence="6 9" id="KW-0443">Lipid metabolism</keyword>
<dbReference type="Proteomes" id="UP000222788">
    <property type="component" value="Unassembled WGS sequence"/>
</dbReference>
<sequence>MKVSFTLLCASTAAASAIPETALKIAARAFPDSPSGGYAPATVDCPSDRPTIRAASSGLSSEESDWLKLRKPKTEAAFIEFVQRANISGFDATSYLAQDNAQPRIATAVSGGGYRALMYGAGVLKAADNRTAGTLDNGGIGGLLQSTTYLTGLSGGSWLVGSLYMNNFTAVGDMQNNENVWQFQNSIFKGPPNNDKEILGSSHLGYFSQLESQVDDKRDADFEVSLTDYWGRALAYQLIAAPNGGAAYTFSSIANSTEFTQADVPMPIIVSVGREQGTVVISLNSTVFEFSPLEFGSWDESPSAFAPIRYLGTNFTNGSILDNDSCVRGFDSASFVMGTSSSLFNAVLGQNMTSSLGLSSVEQDLLDKVLGELDTDQDDIAPYKPNPFFNFQESTNKLYNTTELALVDGGMDGQNLPLWPLLQSSRAVDVIYALDASADTQYNWPNGTALRATYKRCTDGVGAKIPFPSIPDDNTFVNKKLNQQPTFFGCDASNFSSDAVPPLVVYIPNAPLTHFSNVSTFTTSYELQLRDDIILNAYNVGTQGNFSSSLNQTSWGTCLACAALSRSFTRTGTAVPQDCQNCFKKHCWDGSVDTTPANYTPSILLTESSASSSSSSSSSSSGSATSVCAAMNGLILVGSVGMATLLNMF</sequence>
<dbReference type="PROSITE" id="PS51210">
    <property type="entry name" value="PLA2C"/>
    <property type="match status" value="1"/>
</dbReference>
<comment type="caution">
    <text evidence="12">The sequence shown here is derived from an EMBL/GenBank/DDBJ whole genome shotgun (WGS) entry which is preliminary data.</text>
</comment>
<name>A0A2C5WYC5_9PEZI</name>
<keyword evidence="13" id="KW-1185">Reference proteome</keyword>
<dbReference type="InterPro" id="IPR002642">
    <property type="entry name" value="LysoPLipase_cat_dom"/>
</dbReference>
<dbReference type="EC" id="3.1.1.5" evidence="2 10"/>
<dbReference type="GO" id="GO:0005829">
    <property type="term" value="C:cytosol"/>
    <property type="evidence" value="ECO:0007669"/>
    <property type="project" value="TreeGrafter"/>
</dbReference>
<dbReference type="STRING" id="1035309.A0A2C5WYC5"/>
<evidence type="ECO:0000313" key="13">
    <source>
        <dbReference type="Proteomes" id="UP000222788"/>
    </source>
</evidence>
<keyword evidence="3 10" id="KW-0732">Signal</keyword>
<dbReference type="InterPro" id="IPR016035">
    <property type="entry name" value="Acyl_Trfase/lysoPLipase"/>
</dbReference>
<evidence type="ECO:0000256" key="5">
    <source>
        <dbReference type="ARBA" id="ARBA00022963"/>
    </source>
</evidence>
<dbReference type="GO" id="GO:0004623">
    <property type="term" value="F:phospholipase A2 activity"/>
    <property type="evidence" value="ECO:0007669"/>
    <property type="project" value="TreeGrafter"/>
</dbReference>
<organism evidence="12 13">
    <name type="scientific">Ceratocystis fimbriata CBS 114723</name>
    <dbReference type="NCBI Taxonomy" id="1035309"/>
    <lineage>
        <taxon>Eukaryota</taxon>
        <taxon>Fungi</taxon>
        <taxon>Dikarya</taxon>
        <taxon>Ascomycota</taxon>
        <taxon>Pezizomycotina</taxon>
        <taxon>Sordariomycetes</taxon>
        <taxon>Hypocreomycetidae</taxon>
        <taxon>Microascales</taxon>
        <taxon>Ceratocystidaceae</taxon>
        <taxon>Ceratocystis</taxon>
    </lineage>
</organism>
<protein>
    <recommendedName>
        <fullName evidence="2 10">Lysophospholipase</fullName>
        <ecNumber evidence="2 10">3.1.1.5</ecNumber>
    </recommendedName>
</protein>
<feature type="chain" id="PRO_5011822362" description="Lysophospholipase" evidence="10">
    <location>
        <begin position="18"/>
        <end position="649"/>
    </location>
</feature>
<gene>
    <name evidence="12" type="primary">lpl</name>
    <name evidence="12" type="ORF">CFIMG_004198RA</name>
</gene>